<dbReference type="PANTHER" id="PTHR42978">
    <property type="entry name" value="QUORUM-QUENCHING LACTONASE YTNP-RELATED-RELATED"/>
    <property type="match status" value="1"/>
</dbReference>
<evidence type="ECO:0000256" key="4">
    <source>
        <dbReference type="ARBA" id="ARBA00022833"/>
    </source>
</evidence>
<evidence type="ECO:0000256" key="3">
    <source>
        <dbReference type="ARBA" id="ARBA00022801"/>
    </source>
</evidence>
<accession>A0ABN0RGA2</accession>
<keyword evidence="7" id="KW-1185">Reference proteome</keyword>
<dbReference type="InterPro" id="IPR051013">
    <property type="entry name" value="MBL_superfamily_lactonases"/>
</dbReference>
<sequence length="189" mass="21852">MQDLKEKGIKPEEIDYCLMTHLHYDHVLGLTGKRENGEYFSIFKNAEIIVSETEWLEMKQPNIRSKSTYWPENWQAIESQVKTFKNELDLLPGVKMIHTGGHSAGHAVIELTSGAERAVHMADIFPTHAHQNVLWVTAYDDYPLDSIFQKQALFEKWRDGSTWFLFYHDAKYHAVKLDQAGEITDSILV</sequence>
<comment type="similarity">
    <text evidence="1">Belongs to the metallo-beta-lactamase superfamily.</text>
</comment>
<dbReference type="SUPFAM" id="SSF56281">
    <property type="entry name" value="Metallo-hydrolase/oxidoreductase"/>
    <property type="match status" value="1"/>
</dbReference>
<dbReference type="GO" id="GO:0016787">
    <property type="term" value="F:hydrolase activity"/>
    <property type="evidence" value="ECO:0007669"/>
    <property type="project" value="UniProtKB-KW"/>
</dbReference>
<dbReference type="EMBL" id="AODF01000009">
    <property type="protein sequence ID" value="EUJ32862.1"/>
    <property type="molecule type" value="Genomic_DNA"/>
</dbReference>
<evidence type="ECO:0000256" key="2">
    <source>
        <dbReference type="ARBA" id="ARBA00022723"/>
    </source>
</evidence>
<evidence type="ECO:0000313" key="6">
    <source>
        <dbReference type="EMBL" id="EUJ32862.1"/>
    </source>
</evidence>
<dbReference type="SMART" id="SM00849">
    <property type="entry name" value="Lactamase_B"/>
    <property type="match status" value="1"/>
</dbReference>
<dbReference type="Gene3D" id="3.60.15.10">
    <property type="entry name" value="Ribonuclease Z/Hydroxyacylglutathione hydrolase-like"/>
    <property type="match status" value="1"/>
</dbReference>
<evidence type="ECO:0000256" key="1">
    <source>
        <dbReference type="ARBA" id="ARBA00007749"/>
    </source>
</evidence>
<feature type="domain" description="Metallo-beta-lactamase" evidence="5">
    <location>
        <begin position="3"/>
        <end position="168"/>
    </location>
</feature>
<evidence type="ECO:0000259" key="5">
    <source>
        <dbReference type="SMART" id="SM00849"/>
    </source>
</evidence>
<dbReference type="Proteomes" id="UP000019249">
    <property type="component" value="Unassembled WGS sequence"/>
</dbReference>
<gene>
    <name evidence="6" type="ORF">MFLO_06224</name>
</gene>
<dbReference type="InterPro" id="IPR001279">
    <property type="entry name" value="Metallo-B-lactamas"/>
</dbReference>
<organism evidence="6 7">
    <name type="scientific">Listeria floridensis FSL S10-1187</name>
    <dbReference type="NCBI Taxonomy" id="1265817"/>
    <lineage>
        <taxon>Bacteria</taxon>
        <taxon>Bacillati</taxon>
        <taxon>Bacillota</taxon>
        <taxon>Bacilli</taxon>
        <taxon>Bacillales</taxon>
        <taxon>Listeriaceae</taxon>
        <taxon>Listeria</taxon>
    </lineage>
</organism>
<dbReference type="PANTHER" id="PTHR42978:SF6">
    <property type="entry name" value="QUORUM-QUENCHING LACTONASE YTNP-RELATED"/>
    <property type="match status" value="1"/>
</dbReference>
<dbReference type="Pfam" id="PF00753">
    <property type="entry name" value="Lactamase_B"/>
    <property type="match status" value="1"/>
</dbReference>
<reference evidence="6 7" key="1">
    <citation type="journal article" date="2014" name="Int. J. Syst. Evol. Microbiol.">
        <title>Listeria floridensis sp. nov., Listeria aquatica sp. nov., Listeria cornellensis sp. nov., Listeria riparia sp. nov. and Listeria grandensis sp. nov., from agricultural and natural environments.</title>
        <authorList>
            <person name="den Bakker H.C."/>
            <person name="Warchocki S."/>
            <person name="Wright E.M."/>
            <person name="Allred A.F."/>
            <person name="Ahlstrom C."/>
            <person name="Manuel C.S."/>
            <person name="Stasiewicz M.J."/>
            <person name="Burrell A."/>
            <person name="Roof S."/>
            <person name="Strawn L."/>
            <person name="Fortes E.D."/>
            <person name="Nightingale K.K."/>
            <person name="Kephart D."/>
            <person name="Wiedmann M."/>
        </authorList>
    </citation>
    <scope>NUCLEOTIDE SEQUENCE [LARGE SCALE GENOMIC DNA]</scope>
    <source>
        <strain evidence="6 7">FSL S10-1187</strain>
    </source>
</reference>
<keyword evidence="4" id="KW-0862">Zinc</keyword>
<name>A0ABN0RGA2_9LIST</name>
<evidence type="ECO:0000313" key="7">
    <source>
        <dbReference type="Proteomes" id="UP000019249"/>
    </source>
</evidence>
<dbReference type="InterPro" id="IPR036866">
    <property type="entry name" value="RibonucZ/Hydroxyglut_hydro"/>
</dbReference>
<proteinExistence type="inferred from homology"/>
<keyword evidence="2" id="KW-0479">Metal-binding</keyword>
<comment type="caution">
    <text evidence="6">The sequence shown here is derived from an EMBL/GenBank/DDBJ whole genome shotgun (WGS) entry which is preliminary data.</text>
</comment>
<protein>
    <submittedName>
        <fullName evidence="6">Metal-dependent hydrolase</fullName>
    </submittedName>
</protein>
<keyword evidence="3 6" id="KW-0378">Hydrolase</keyword>